<dbReference type="RefSeq" id="WP_195132337.1">
    <property type="nucleotide sequence ID" value="NZ_JADLQX010000023.1"/>
</dbReference>
<keyword evidence="1" id="KW-1133">Transmembrane helix</keyword>
<keyword evidence="3" id="KW-1185">Reference proteome</keyword>
<keyword evidence="1" id="KW-0472">Membrane</keyword>
<evidence type="ECO:0000313" key="3">
    <source>
        <dbReference type="Proteomes" id="UP000702209"/>
    </source>
</evidence>
<feature type="transmembrane region" description="Helical" evidence="1">
    <location>
        <begin position="6"/>
        <end position="34"/>
    </location>
</feature>
<proteinExistence type="predicted"/>
<evidence type="ECO:0000313" key="2">
    <source>
        <dbReference type="EMBL" id="MBF6301117.1"/>
    </source>
</evidence>
<comment type="caution">
    <text evidence="2">The sequence shown here is derived from an EMBL/GenBank/DDBJ whole genome shotgun (WGS) entry which is preliminary data.</text>
</comment>
<keyword evidence="1" id="KW-0812">Transmembrane</keyword>
<accession>A0ABS0CX09</accession>
<evidence type="ECO:0000256" key="1">
    <source>
        <dbReference type="SAM" id="Phobius"/>
    </source>
</evidence>
<organism evidence="2 3">
    <name type="scientific">Nocardia amamiensis</name>
    <dbReference type="NCBI Taxonomy" id="404578"/>
    <lineage>
        <taxon>Bacteria</taxon>
        <taxon>Bacillati</taxon>
        <taxon>Actinomycetota</taxon>
        <taxon>Actinomycetes</taxon>
        <taxon>Mycobacteriales</taxon>
        <taxon>Nocardiaceae</taxon>
        <taxon>Nocardia</taxon>
    </lineage>
</organism>
<gene>
    <name evidence="2" type="ORF">IU459_26750</name>
</gene>
<sequence length="51" mass="5569">MHTAFLIPLLITLLIVTATAVVAGYATVIAAYWFELRSTERHGGRADPSPR</sequence>
<dbReference type="Proteomes" id="UP000702209">
    <property type="component" value="Unassembled WGS sequence"/>
</dbReference>
<reference evidence="2 3" key="1">
    <citation type="submission" date="2020-10" db="EMBL/GenBank/DDBJ databases">
        <title>Identification of Nocardia species via Next-generation sequencing and recognition of intraspecies genetic diversity.</title>
        <authorList>
            <person name="Li P."/>
            <person name="Li P."/>
            <person name="Lu B."/>
        </authorList>
    </citation>
    <scope>NUCLEOTIDE SEQUENCE [LARGE SCALE GENOMIC DNA]</scope>
    <source>
        <strain evidence="2 3">BJ06-0157</strain>
    </source>
</reference>
<protein>
    <submittedName>
        <fullName evidence="2">Uncharacterized protein</fullName>
    </submittedName>
</protein>
<dbReference type="EMBL" id="JADLQX010000023">
    <property type="protein sequence ID" value="MBF6301117.1"/>
    <property type="molecule type" value="Genomic_DNA"/>
</dbReference>
<name>A0ABS0CX09_9NOCA</name>